<dbReference type="InterPro" id="IPR023296">
    <property type="entry name" value="Glyco_hydro_beta-prop_sf"/>
</dbReference>
<dbReference type="RefSeq" id="WP_185259291.1">
    <property type="nucleotide sequence ID" value="NZ_AP023368.1"/>
</dbReference>
<dbReference type="PANTHER" id="PTHR43301">
    <property type="entry name" value="ARABINAN ENDO-1,5-ALPHA-L-ARABINOSIDASE"/>
    <property type="match status" value="1"/>
</dbReference>
<comment type="similarity">
    <text evidence="2 5">Belongs to the glycosyl hydrolase 43 family.</text>
</comment>
<protein>
    <submittedName>
        <fullName evidence="6">Arabinosidase</fullName>
    </submittedName>
</protein>
<dbReference type="SUPFAM" id="SSF75005">
    <property type="entry name" value="Arabinanase/levansucrase/invertase"/>
    <property type="match status" value="1"/>
</dbReference>
<organism evidence="6 7">
    <name type="scientific">Anaerocolumna chitinilytica</name>
    <dbReference type="NCBI Taxonomy" id="1727145"/>
    <lineage>
        <taxon>Bacteria</taxon>
        <taxon>Bacillati</taxon>
        <taxon>Bacillota</taxon>
        <taxon>Clostridia</taxon>
        <taxon>Lachnospirales</taxon>
        <taxon>Lachnospiraceae</taxon>
        <taxon>Anaerocolumna</taxon>
    </lineage>
</organism>
<dbReference type="GO" id="GO:0005975">
    <property type="term" value="P:carbohydrate metabolic process"/>
    <property type="evidence" value="ECO:0007669"/>
    <property type="project" value="InterPro"/>
</dbReference>
<evidence type="ECO:0000256" key="1">
    <source>
        <dbReference type="ARBA" id="ARBA00004834"/>
    </source>
</evidence>
<reference evidence="6 7" key="1">
    <citation type="submission" date="2020-08" db="EMBL/GenBank/DDBJ databases">
        <title>Draft genome sequencing of an Anaerocolumna strain isolated from anoxic soil subjected to BSD treatment.</title>
        <authorList>
            <person name="Uek A."/>
            <person name="Tonouchi A."/>
        </authorList>
    </citation>
    <scope>NUCLEOTIDE SEQUENCE [LARGE SCALE GENOMIC DNA]</scope>
    <source>
        <strain evidence="6 7">CTTW</strain>
    </source>
</reference>
<comment type="pathway">
    <text evidence="1">Glycan metabolism; L-arabinan degradation.</text>
</comment>
<gene>
    <name evidence="6" type="ORF">bsdcttw_20460</name>
</gene>
<evidence type="ECO:0000256" key="4">
    <source>
        <dbReference type="ARBA" id="ARBA00023295"/>
    </source>
</evidence>
<name>A0A7I8DPK3_9FIRM</name>
<dbReference type="Gene3D" id="2.115.10.20">
    <property type="entry name" value="Glycosyl hydrolase domain, family 43"/>
    <property type="match status" value="1"/>
</dbReference>
<dbReference type="Pfam" id="PF04616">
    <property type="entry name" value="Glyco_hydro_43"/>
    <property type="match status" value="1"/>
</dbReference>
<evidence type="ECO:0000313" key="7">
    <source>
        <dbReference type="Proteomes" id="UP000515703"/>
    </source>
</evidence>
<reference evidence="6 7" key="2">
    <citation type="submission" date="2020-08" db="EMBL/GenBank/DDBJ databases">
        <authorList>
            <person name="Ueki A."/>
            <person name="Tonouchi A."/>
        </authorList>
    </citation>
    <scope>NUCLEOTIDE SEQUENCE [LARGE SCALE GENOMIC DNA]</scope>
    <source>
        <strain evidence="6 7">CTTW</strain>
    </source>
</reference>
<proteinExistence type="inferred from homology"/>
<accession>A0A7I8DPK3</accession>
<dbReference type="EMBL" id="AP023368">
    <property type="protein sequence ID" value="BCJ99005.1"/>
    <property type="molecule type" value="Genomic_DNA"/>
</dbReference>
<keyword evidence="4 5" id="KW-0326">Glycosidase</keyword>
<dbReference type="AlphaFoldDB" id="A0A7I8DPK3"/>
<keyword evidence="7" id="KW-1185">Reference proteome</keyword>
<evidence type="ECO:0000256" key="3">
    <source>
        <dbReference type="ARBA" id="ARBA00022801"/>
    </source>
</evidence>
<dbReference type="Proteomes" id="UP000515703">
    <property type="component" value="Chromosome"/>
</dbReference>
<evidence type="ECO:0000256" key="5">
    <source>
        <dbReference type="RuleBase" id="RU361187"/>
    </source>
</evidence>
<sequence length="315" mass="36715">MQAYLFVHFKEKRTPDGEQVYFALSKDGFHWEEVNDGNPVLWSYYGDKGVRDFTIIRTKAGKFIIMATDLSLSYGMLNQYHNSWAEISRNGSKSLVLWESEDLVHWSAQRMVKLGDENFGCLWAPDIIYDKVQDEYLIHWSSPHSSNNYGDKGIYYSRTKDFTSFTKAELLYQKEDSGVIDSAMYEEKGKYYLFLKSEKNPEKIILMESEIITGPFKKLKEFDKSMEELAQGLYEAPTAVKLEDGRWCLFLDYYGCSAEEQGYVPFLTDTLSSGRFIRSDQSFWFPYGFKHGTILTITMEEYQSLKSLKKKPSEY</sequence>
<evidence type="ECO:0000313" key="6">
    <source>
        <dbReference type="EMBL" id="BCJ99005.1"/>
    </source>
</evidence>
<keyword evidence="3 5" id="KW-0378">Hydrolase</keyword>
<dbReference type="KEGG" id="acht:bsdcttw_20460"/>
<dbReference type="PANTHER" id="PTHR43301:SF3">
    <property type="entry name" value="ARABINAN ENDO-1,5-ALPHA-L-ARABINOSIDASE A-RELATED"/>
    <property type="match status" value="1"/>
</dbReference>
<dbReference type="CDD" id="cd08983">
    <property type="entry name" value="GH43_Bt3655-like"/>
    <property type="match status" value="1"/>
</dbReference>
<dbReference type="InterPro" id="IPR050727">
    <property type="entry name" value="GH43_arabinanases"/>
</dbReference>
<dbReference type="InterPro" id="IPR006710">
    <property type="entry name" value="Glyco_hydro_43"/>
</dbReference>
<evidence type="ECO:0000256" key="2">
    <source>
        <dbReference type="ARBA" id="ARBA00009865"/>
    </source>
</evidence>
<dbReference type="GO" id="GO:0004553">
    <property type="term" value="F:hydrolase activity, hydrolyzing O-glycosyl compounds"/>
    <property type="evidence" value="ECO:0007669"/>
    <property type="project" value="InterPro"/>
</dbReference>